<accession>A0A9X3UIR1</accession>
<protein>
    <recommendedName>
        <fullName evidence="3">histidine kinase</fullName>
        <ecNumber evidence="3">2.7.13.3</ecNumber>
    </recommendedName>
</protein>
<dbReference type="EMBL" id="JAPJZI010000001">
    <property type="protein sequence ID" value="MDA5398970.1"/>
    <property type="molecule type" value="Genomic_DNA"/>
</dbReference>
<gene>
    <name evidence="18" type="ORF">OQ273_10340</name>
</gene>
<evidence type="ECO:0000256" key="5">
    <source>
        <dbReference type="ARBA" id="ARBA00022519"/>
    </source>
</evidence>
<dbReference type="GO" id="GO:0005524">
    <property type="term" value="F:ATP binding"/>
    <property type="evidence" value="ECO:0007669"/>
    <property type="project" value="UniProtKB-KW"/>
</dbReference>
<keyword evidence="19" id="KW-1185">Reference proteome</keyword>
<evidence type="ECO:0000256" key="13">
    <source>
        <dbReference type="ARBA" id="ARBA00023012"/>
    </source>
</evidence>
<dbReference type="PROSITE" id="PS50109">
    <property type="entry name" value="HIS_KIN"/>
    <property type="match status" value="1"/>
</dbReference>
<dbReference type="SMART" id="SM00388">
    <property type="entry name" value="HisKA"/>
    <property type="match status" value="1"/>
</dbReference>
<keyword evidence="6" id="KW-0597">Phosphoprotein</keyword>
<comment type="caution">
    <text evidence="18">The sequence shown here is derived from an EMBL/GenBank/DDBJ whole genome shotgun (WGS) entry which is preliminary data.</text>
</comment>
<dbReference type="Pfam" id="PF02518">
    <property type="entry name" value="HATPase_c"/>
    <property type="match status" value="1"/>
</dbReference>
<dbReference type="RefSeq" id="WP_267990415.1">
    <property type="nucleotide sequence ID" value="NZ_JAPJZI010000001.1"/>
</dbReference>
<dbReference type="AlphaFoldDB" id="A0A9X3UIR1"/>
<dbReference type="InterPro" id="IPR005467">
    <property type="entry name" value="His_kinase_dom"/>
</dbReference>
<keyword evidence="8 15" id="KW-0812">Transmembrane</keyword>
<evidence type="ECO:0000313" key="19">
    <source>
        <dbReference type="Proteomes" id="UP001151234"/>
    </source>
</evidence>
<dbReference type="SMART" id="SM00304">
    <property type="entry name" value="HAMP"/>
    <property type="match status" value="1"/>
</dbReference>
<evidence type="ECO:0000256" key="15">
    <source>
        <dbReference type="SAM" id="Phobius"/>
    </source>
</evidence>
<evidence type="ECO:0000259" key="17">
    <source>
        <dbReference type="PROSITE" id="PS50885"/>
    </source>
</evidence>
<dbReference type="InterPro" id="IPR004358">
    <property type="entry name" value="Sig_transdc_His_kin-like_C"/>
</dbReference>
<keyword evidence="13" id="KW-0902">Two-component regulatory system</keyword>
<dbReference type="PANTHER" id="PTHR44936">
    <property type="entry name" value="SENSOR PROTEIN CREC"/>
    <property type="match status" value="1"/>
</dbReference>
<proteinExistence type="predicted"/>
<reference evidence="18" key="1">
    <citation type="submission" date="2022-11" db="EMBL/GenBank/DDBJ databases">
        <title>Draft genome sequence of Hoeflea poritis E7-10 and Hoeflea prorocentri PM5-8, separated from scleractinian coral Porites lutea and marine dinoflagellate.</title>
        <authorList>
            <person name="Zhang G."/>
            <person name="Wei Q."/>
            <person name="Cai L."/>
        </authorList>
    </citation>
    <scope>NUCLEOTIDE SEQUENCE</scope>
    <source>
        <strain evidence="18">PM5-8</strain>
    </source>
</reference>
<organism evidence="18 19">
    <name type="scientific">Hoeflea prorocentri</name>
    <dbReference type="NCBI Taxonomy" id="1922333"/>
    <lineage>
        <taxon>Bacteria</taxon>
        <taxon>Pseudomonadati</taxon>
        <taxon>Pseudomonadota</taxon>
        <taxon>Alphaproteobacteria</taxon>
        <taxon>Hyphomicrobiales</taxon>
        <taxon>Rhizobiaceae</taxon>
        <taxon>Hoeflea</taxon>
    </lineage>
</organism>
<dbReference type="PANTHER" id="PTHR44936:SF5">
    <property type="entry name" value="SENSOR HISTIDINE KINASE ENVZ"/>
    <property type="match status" value="1"/>
</dbReference>
<evidence type="ECO:0000256" key="4">
    <source>
        <dbReference type="ARBA" id="ARBA00022475"/>
    </source>
</evidence>
<dbReference type="PRINTS" id="PR00344">
    <property type="entry name" value="BCTRLSENSOR"/>
</dbReference>
<dbReference type="CDD" id="cd00082">
    <property type="entry name" value="HisKA"/>
    <property type="match status" value="1"/>
</dbReference>
<dbReference type="Gene3D" id="1.10.287.130">
    <property type="match status" value="1"/>
</dbReference>
<evidence type="ECO:0000256" key="12">
    <source>
        <dbReference type="ARBA" id="ARBA00022989"/>
    </source>
</evidence>
<feature type="domain" description="HAMP" evidence="17">
    <location>
        <begin position="203"/>
        <end position="255"/>
    </location>
</feature>
<evidence type="ECO:0000313" key="18">
    <source>
        <dbReference type="EMBL" id="MDA5398970.1"/>
    </source>
</evidence>
<dbReference type="Pfam" id="PF00672">
    <property type="entry name" value="HAMP"/>
    <property type="match status" value="1"/>
</dbReference>
<keyword evidence="12 15" id="KW-1133">Transmembrane helix</keyword>
<dbReference type="InterPro" id="IPR003661">
    <property type="entry name" value="HisK_dim/P_dom"/>
</dbReference>
<keyword evidence="11 18" id="KW-0067">ATP-binding</keyword>
<sequence length="466" mass="51856">MIWQRITLWPRTLAGQLIGLILIALVVSQIFTLWLFTDERRVALIELAGGRVVARTAALVELLDDTPPQLHDQLRRAASSPLSHYWISNRPALEKSGENRTDQRIRRALTDEIGEDRDVRTQVGPNIEIPRYHRGKPRADRPEKKSATRRVPLVVAMSVQLESGRWLNMASSLNMQRSSLERVFASIGIMAIAVIVIVGFTVRRLTKPLRNLADAADQLGRGAEGLQVAEAGPHEVRSAIHAFNVMQERLTRYVQDRTKMLAAISHDLRTPITSLRIRAEFVEDEENRDRIIQTLDEMQRMVEATLAFARDEASGEQQSRVDLGEFLDAIVTDYQDMGQPVQFDGGLSENSGRIIVTCRPLAIKRALRNLIDNAVRYGGEAGIGLSDDERSVRITISDKGPGIPEDRLDEVFEPFLRLEDSRSEETGGIGLGLAIARSNIHAHGGTLKLTNREQGGLTATVVLPKG</sequence>
<dbReference type="PROSITE" id="PS50885">
    <property type="entry name" value="HAMP"/>
    <property type="match status" value="1"/>
</dbReference>
<dbReference type="SUPFAM" id="SSF55874">
    <property type="entry name" value="ATPase domain of HSP90 chaperone/DNA topoisomerase II/histidine kinase"/>
    <property type="match status" value="1"/>
</dbReference>
<keyword evidence="4" id="KW-1003">Cell membrane</keyword>
<evidence type="ECO:0000256" key="11">
    <source>
        <dbReference type="ARBA" id="ARBA00022840"/>
    </source>
</evidence>
<evidence type="ECO:0000256" key="10">
    <source>
        <dbReference type="ARBA" id="ARBA00022777"/>
    </source>
</evidence>
<keyword evidence="5" id="KW-0997">Cell inner membrane</keyword>
<evidence type="ECO:0000256" key="6">
    <source>
        <dbReference type="ARBA" id="ARBA00022553"/>
    </source>
</evidence>
<feature type="transmembrane region" description="Helical" evidence="15">
    <location>
        <begin position="13"/>
        <end position="36"/>
    </location>
</feature>
<evidence type="ECO:0000256" key="7">
    <source>
        <dbReference type="ARBA" id="ARBA00022679"/>
    </source>
</evidence>
<keyword evidence="10" id="KW-0418">Kinase</keyword>
<evidence type="ECO:0000259" key="16">
    <source>
        <dbReference type="PROSITE" id="PS50109"/>
    </source>
</evidence>
<dbReference type="GO" id="GO:0005886">
    <property type="term" value="C:plasma membrane"/>
    <property type="evidence" value="ECO:0007669"/>
    <property type="project" value="UniProtKB-SubCell"/>
</dbReference>
<keyword evidence="14 15" id="KW-0472">Membrane</keyword>
<name>A0A9X3UIR1_9HYPH</name>
<dbReference type="Pfam" id="PF00512">
    <property type="entry name" value="HisKA"/>
    <property type="match status" value="1"/>
</dbReference>
<comment type="catalytic activity">
    <reaction evidence="1">
        <text>ATP + protein L-histidine = ADP + protein N-phospho-L-histidine.</text>
        <dbReference type="EC" id="2.7.13.3"/>
    </reaction>
</comment>
<evidence type="ECO:0000256" key="8">
    <source>
        <dbReference type="ARBA" id="ARBA00022692"/>
    </source>
</evidence>
<dbReference type="EC" id="2.7.13.3" evidence="3"/>
<dbReference type="Gene3D" id="3.30.565.10">
    <property type="entry name" value="Histidine kinase-like ATPase, C-terminal domain"/>
    <property type="match status" value="1"/>
</dbReference>
<evidence type="ECO:0000256" key="2">
    <source>
        <dbReference type="ARBA" id="ARBA00004429"/>
    </source>
</evidence>
<evidence type="ECO:0000256" key="9">
    <source>
        <dbReference type="ARBA" id="ARBA00022741"/>
    </source>
</evidence>
<dbReference type="CDD" id="cd06225">
    <property type="entry name" value="HAMP"/>
    <property type="match status" value="1"/>
</dbReference>
<dbReference type="InterPro" id="IPR003660">
    <property type="entry name" value="HAMP_dom"/>
</dbReference>
<feature type="domain" description="Histidine kinase" evidence="16">
    <location>
        <begin position="263"/>
        <end position="466"/>
    </location>
</feature>
<evidence type="ECO:0000256" key="1">
    <source>
        <dbReference type="ARBA" id="ARBA00000085"/>
    </source>
</evidence>
<keyword evidence="9" id="KW-0547">Nucleotide-binding</keyword>
<feature type="transmembrane region" description="Helical" evidence="15">
    <location>
        <begin position="183"/>
        <end position="202"/>
    </location>
</feature>
<dbReference type="InterPro" id="IPR003594">
    <property type="entry name" value="HATPase_dom"/>
</dbReference>
<dbReference type="SMART" id="SM00387">
    <property type="entry name" value="HATPase_c"/>
    <property type="match status" value="1"/>
</dbReference>
<dbReference type="Proteomes" id="UP001151234">
    <property type="component" value="Unassembled WGS sequence"/>
</dbReference>
<dbReference type="InterPro" id="IPR036890">
    <property type="entry name" value="HATPase_C_sf"/>
</dbReference>
<comment type="subcellular location">
    <subcellularLocation>
        <location evidence="2">Cell inner membrane</location>
        <topology evidence="2">Multi-pass membrane protein</topology>
    </subcellularLocation>
</comment>
<evidence type="ECO:0000256" key="14">
    <source>
        <dbReference type="ARBA" id="ARBA00023136"/>
    </source>
</evidence>
<keyword evidence="7" id="KW-0808">Transferase</keyword>
<dbReference type="InterPro" id="IPR036097">
    <property type="entry name" value="HisK_dim/P_sf"/>
</dbReference>
<dbReference type="InterPro" id="IPR050980">
    <property type="entry name" value="2C_sensor_his_kinase"/>
</dbReference>
<evidence type="ECO:0000256" key="3">
    <source>
        <dbReference type="ARBA" id="ARBA00012438"/>
    </source>
</evidence>
<dbReference type="GO" id="GO:0000155">
    <property type="term" value="F:phosphorelay sensor kinase activity"/>
    <property type="evidence" value="ECO:0007669"/>
    <property type="project" value="InterPro"/>
</dbReference>
<dbReference type="SUPFAM" id="SSF47384">
    <property type="entry name" value="Homodimeric domain of signal transducing histidine kinase"/>
    <property type="match status" value="1"/>
</dbReference>
<dbReference type="SUPFAM" id="SSF158472">
    <property type="entry name" value="HAMP domain-like"/>
    <property type="match status" value="1"/>
</dbReference>